<dbReference type="InterPro" id="IPR001054">
    <property type="entry name" value="A/G_cyclase"/>
</dbReference>
<proteinExistence type="predicted"/>
<evidence type="ECO:0000313" key="3">
    <source>
        <dbReference type="Proteomes" id="UP001190700"/>
    </source>
</evidence>
<dbReference type="GO" id="GO:0008074">
    <property type="term" value="C:guanylate cyclase complex, soluble"/>
    <property type="evidence" value="ECO:0007669"/>
    <property type="project" value="TreeGrafter"/>
</dbReference>
<dbReference type="Pfam" id="PF00211">
    <property type="entry name" value="Guanylate_cyc"/>
    <property type="match status" value="1"/>
</dbReference>
<comment type="caution">
    <text evidence="2">The sequence shown here is derived from an EMBL/GenBank/DDBJ whole genome shotgun (WGS) entry which is preliminary data.</text>
</comment>
<dbReference type="InterPro" id="IPR029787">
    <property type="entry name" value="Nucleotide_cyclase"/>
</dbReference>
<dbReference type="PANTHER" id="PTHR45655">
    <property type="entry name" value="GUANYLATE CYCLASE SOLUBLE SUBUNIT BETA-2"/>
    <property type="match status" value="1"/>
</dbReference>
<dbReference type="GO" id="GO:0004383">
    <property type="term" value="F:guanylate cyclase activity"/>
    <property type="evidence" value="ECO:0007669"/>
    <property type="project" value="TreeGrafter"/>
</dbReference>
<name>A0AAE0CE86_9CHLO</name>
<sequence>MVEKLGLMKVETIGDSYWVSSSTLHSSSPRDASDLVKMALYMQQISRQLFMLGNDKPSCRQRIGLHCGPATGGIVGWKMPRYHLFGPHVAFASLFEQLGSIEYILTSASFANLLEMNSDSLDNVDIAHHDPRCHVGMLPCERIKWLAIEQKLHDAANSRNVDPRSPSAPLTPVATISEVCRLRIDVVLHCLQPDSVALQLSIAETLFSQPILDSLTHSDVILNM</sequence>
<dbReference type="GO" id="GO:0019934">
    <property type="term" value="P:cGMP-mediated signaling"/>
    <property type="evidence" value="ECO:0007669"/>
    <property type="project" value="TreeGrafter"/>
</dbReference>
<evidence type="ECO:0000259" key="1">
    <source>
        <dbReference type="PROSITE" id="PS50125"/>
    </source>
</evidence>
<reference evidence="2 3" key="1">
    <citation type="journal article" date="2015" name="Genome Biol. Evol.">
        <title>Comparative Genomics of a Bacterivorous Green Alga Reveals Evolutionary Causalities and Consequences of Phago-Mixotrophic Mode of Nutrition.</title>
        <authorList>
            <person name="Burns J.A."/>
            <person name="Paasch A."/>
            <person name="Narechania A."/>
            <person name="Kim E."/>
        </authorList>
    </citation>
    <scope>NUCLEOTIDE SEQUENCE [LARGE SCALE GENOMIC DNA]</scope>
    <source>
        <strain evidence="2 3">PLY_AMNH</strain>
    </source>
</reference>
<dbReference type="EMBL" id="LGRX02025479">
    <property type="protein sequence ID" value="KAK3252315.1"/>
    <property type="molecule type" value="Genomic_DNA"/>
</dbReference>
<protein>
    <recommendedName>
        <fullName evidence="1">Guanylate cyclase domain-containing protein</fullName>
    </recommendedName>
</protein>
<dbReference type="PROSITE" id="PS50125">
    <property type="entry name" value="GUANYLATE_CYCLASE_2"/>
    <property type="match status" value="1"/>
</dbReference>
<keyword evidence="3" id="KW-1185">Reference proteome</keyword>
<organism evidence="2 3">
    <name type="scientific">Cymbomonas tetramitiformis</name>
    <dbReference type="NCBI Taxonomy" id="36881"/>
    <lineage>
        <taxon>Eukaryota</taxon>
        <taxon>Viridiplantae</taxon>
        <taxon>Chlorophyta</taxon>
        <taxon>Pyramimonadophyceae</taxon>
        <taxon>Pyramimonadales</taxon>
        <taxon>Pyramimonadaceae</taxon>
        <taxon>Cymbomonas</taxon>
    </lineage>
</organism>
<dbReference type="GO" id="GO:0070482">
    <property type="term" value="P:response to oxygen levels"/>
    <property type="evidence" value="ECO:0007669"/>
    <property type="project" value="TreeGrafter"/>
</dbReference>
<evidence type="ECO:0000313" key="2">
    <source>
        <dbReference type="EMBL" id="KAK3252315.1"/>
    </source>
</evidence>
<dbReference type="CDD" id="cd07302">
    <property type="entry name" value="CHD"/>
    <property type="match status" value="1"/>
</dbReference>
<accession>A0AAE0CE86</accession>
<feature type="domain" description="Guanylate cyclase" evidence="1">
    <location>
        <begin position="1"/>
        <end position="96"/>
    </location>
</feature>
<dbReference type="AlphaFoldDB" id="A0AAE0CE86"/>
<dbReference type="Gene3D" id="3.30.70.1230">
    <property type="entry name" value="Nucleotide cyclase"/>
    <property type="match status" value="1"/>
</dbReference>
<dbReference type="SUPFAM" id="SSF55073">
    <property type="entry name" value="Nucleotide cyclase"/>
    <property type="match status" value="1"/>
</dbReference>
<dbReference type="PANTHER" id="PTHR45655:SF6">
    <property type="entry name" value="HEAD-SPECIFIC GUANYLATE CYCLASE"/>
    <property type="match status" value="1"/>
</dbReference>
<dbReference type="Proteomes" id="UP001190700">
    <property type="component" value="Unassembled WGS sequence"/>
</dbReference>
<gene>
    <name evidence="2" type="ORF">CYMTET_38387</name>
</gene>